<dbReference type="GO" id="GO:0008017">
    <property type="term" value="F:microtubule binding"/>
    <property type="evidence" value="ECO:0007669"/>
    <property type="project" value="InterPro"/>
</dbReference>
<feature type="compositionally biased region" description="Basic residues" evidence="13">
    <location>
        <begin position="617"/>
        <end position="631"/>
    </location>
</feature>
<dbReference type="PROSITE" id="PS50067">
    <property type="entry name" value="KINESIN_MOTOR_2"/>
    <property type="match status" value="1"/>
</dbReference>
<keyword evidence="7 11" id="KW-0067">ATP-binding</keyword>
<evidence type="ECO:0000256" key="10">
    <source>
        <dbReference type="ARBA" id="ARBA00023212"/>
    </source>
</evidence>
<evidence type="ECO:0000256" key="8">
    <source>
        <dbReference type="ARBA" id="ARBA00023054"/>
    </source>
</evidence>
<keyword evidence="16" id="KW-1185">Reference proteome</keyword>
<evidence type="ECO:0000256" key="9">
    <source>
        <dbReference type="ARBA" id="ARBA00023175"/>
    </source>
</evidence>
<feature type="compositionally biased region" description="Polar residues" evidence="13">
    <location>
        <begin position="1770"/>
        <end position="1787"/>
    </location>
</feature>
<feature type="compositionally biased region" description="Polar residues" evidence="13">
    <location>
        <begin position="764"/>
        <end position="788"/>
    </location>
</feature>
<dbReference type="PROSITE" id="PS00411">
    <property type="entry name" value="KINESIN_MOTOR_1"/>
    <property type="match status" value="1"/>
</dbReference>
<feature type="compositionally biased region" description="Basic residues" evidence="13">
    <location>
        <begin position="597"/>
        <end position="609"/>
    </location>
</feature>
<evidence type="ECO:0000256" key="5">
    <source>
        <dbReference type="ARBA" id="ARBA00022737"/>
    </source>
</evidence>
<feature type="compositionally biased region" description="Polar residues" evidence="13">
    <location>
        <begin position="1706"/>
        <end position="1717"/>
    </location>
</feature>
<feature type="coiled-coil region" evidence="12">
    <location>
        <begin position="389"/>
        <end position="453"/>
    </location>
</feature>
<feature type="binding site" evidence="11">
    <location>
        <begin position="84"/>
        <end position="91"/>
    </location>
    <ligand>
        <name>ATP</name>
        <dbReference type="ChEBI" id="CHEBI:30616"/>
    </ligand>
</feature>
<feature type="compositionally biased region" description="Basic and acidic residues" evidence="13">
    <location>
        <begin position="1004"/>
        <end position="1018"/>
    </location>
</feature>
<feature type="region of interest" description="Disordered" evidence="13">
    <location>
        <begin position="573"/>
        <end position="669"/>
    </location>
</feature>
<dbReference type="FunFam" id="3.40.850.10:FF:000011">
    <property type="entry name" value="Kinesin family member 21A"/>
    <property type="match status" value="1"/>
</dbReference>
<dbReference type="SUPFAM" id="SSF52540">
    <property type="entry name" value="P-loop containing nucleoside triphosphate hydrolases"/>
    <property type="match status" value="1"/>
</dbReference>
<dbReference type="GO" id="GO:0005874">
    <property type="term" value="C:microtubule"/>
    <property type="evidence" value="ECO:0007669"/>
    <property type="project" value="UniProtKB-KW"/>
</dbReference>
<dbReference type="InterPro" id="IPR001752">
    <property type="entry name" value="Kinesin_motor_dom"/>
</dbReference>
<evidence type="ECO:0000256" key="7">
    <source>
        <dbReference type="ARBA" id="ARBA00022840"/>
    </source>
</evidence>
<feature type="compositionally biased region" description="Low complexity" evidence="13">
    <location>
        <begin position="874"/>
        <end position="906"/>
    </location>
</feature>
<dbReference type="InterPro" id="IPR027640">
    <property type="entry name" value="Kinesin-like_fam"/>
</dbReference>
<dbReference type="PANTHER" id="PTHR47969">
    <property type="entry name" value="CHROMOSOME-ASSOCIATED KINESIN KIF4A-RELATED"/>
    <property type="match status" value="1"/>
</dbReference>
<keyword evidence="4" id="KW-0493">Microtubule</keyword>
<feature type="compositionally biased region" description="Low complexity" evidence="13">
    <location>
        <begin position="1573"/>
        <end position="1611"/>
    </location>
</feature>
<keyword evidence="2" id="KW-0963">Cytoplasm</keyword>
<comment type="subcellular location">
    <subcellularLocation>
        <location evidence="1">Cytoplasm</location>
        <location evidence="1">Cytoskeleton</location>
    </subcellularLocation>
</comment>
<dbReference type="GO" id="GO:0005524">
    <property type="term" value="F:ATP binding"/>
    <property type="evidence" value="ECO:0007669"/>
    <property type="project" value="UniProtKB-UniRule"/>
</dbReference>
<feature type="coiled-coil region" evidence="12">
    <location>
        <begin position="526"/>
        <end position="553"/>
    </location>
</feature>
<dbReference type="GO" id="GO:0051231">
    <property type="term" value="P:spindle elongation"/>
    <property type="evidence" value="ECO:0007669"/>
    <property type="project" value="TreeGrafter"/>
</dbReference>
<evidence type="ECO:0000256" key="2">
    <source>
        <dbReference type="ARBA" id="ARBA00022490"/>
    </source>
</evidence>
<evidence type="ECO:0000256" key="11">
    <source>
        <dbReference type="PROSITE-ProRule" id="PRU00283"/>
    </source>
</evidence>
<evidence type="ECO:0000256" key="4">
    <source>
        <dbReference type="ARBA" id="ARBA00022701"/>
    </source>
</evidence>
<evidence type="ECO:0000256" key="1">
    <source>
        <dbReference type="ARBA" id="ARBA00004245"/>
    </source>
</evidence>
<dbReference type="GO" id="GO:0007018">
    <property type="term" value="P:microtubule-based movement"/>
    <property type="evidence" value="ECO:0007669"/>
    <property type="project" value="InterPro"/>
</dbReference>
<feature type="domain" description="Kinesin motor" evidence="14">
    <location>
        <begin position="5"/>
        <end position="372"/>
    </location>
</feature>
<feature type="compositionally biased region" description="Basic and acidic residues" evidence="13">
    <location>
        <begin position="1821"/>
        <end position="1833"/>
    </location>
</feature>
<feature type="compositionally biased region" description="Polar residues" evidence="13">
    <location>
        <begin position="1461"/>
        <end position="1474"/>
    </location>
</feature>
<dbReference type="InterPro" id="IPR027417">
    <property type="entry name" value="P-loop_NTPase"/>
</dbReference>
<feature type="compositionally biased region" description="Basic and acidic residues" evidence="13">
    <location>
        <begin position="1449"/>
        <end position="1460"/>
    </location>
</feature>
<feature type="compositionally biased region" description="Low complexity" evidence="13">
    <location>
        <begin position="1483"/>
        <end position="1512"/>
    </location>
</feature>
<feature type="compositionally biased region" description="Low complexity" evidence="13">
    <location>
        <begin position="1626"/>
        <end position="1645"/>
    </location>
</feature>
<name>A0A1X2J0N1_9FUNG</name>
<feature type="region of interest" description="Disordered" evidence="13">
    <location>
        <begin position="1449"/>
        <end position="1535"/>
    </location>
</feature>
<evidence type="ECO:0000259" key="14">
    <source>
        <dbReference type="PROSITE" id="PS50067"/>
    </source>
</evidence>
<gene>
    <name evidence="15" type="ORF">BCR42DRAFT_446474</name>
</gene>
<dbReference type="Pfam" id="PF00225">
    <property type="entry name" value="Kinesin"/>
    <property type="match status" value="1"/>
</dbReference>
<keyword evidence="6 11" id="KW-0547">Nucleotide-binding</keyword>
<sequence length="1833" mass="206090">MSATAVRVALRVRPLTQKEIYSSCTECITFIDNESQIMIGRDHSFTYDYVFDPRSSQQSIYESSVSPLVEKFADGFNATILAYGQTGSGKTFSMGTALDDNLHSEQQGIVPRFITDIFKRMEQKHQQSTDDYQVYVSFLELYNEDFVDLLNIQDTSSFGNNRRRTNSGGFSSCATTGGCDISIREDIQGNIYWTGVREEPCSNPDQLLSLLARGSLCRTTGSTDMNAVSSRSHAIFSVILKQQVADECYDMDQQVPAGGKQPSKRTIISKFHFVDLAGSERLKRTNAQGDRAREGIAINSGLLALGNVISALGDESRKSAHVPYRDSKLTRLLQDSLGGNSQTLMMACVSPSDSNFPETLSTLKYANRARNIKNKVSINEESNGSSAEISRLRSQVTHLRMELANLRGTTIGGISSSTGTTDIAAIRALREKINRLRDRNQHISDELRDASTERDTLLVERDLSQWSSNDWPRLLEELGQLNQDKGGTGDNSMPSSTQSPLEPIQPSLLCDNGGISDGPTGAVKMITQYQRTIQQLRDELGDTQDRLAFFESTQAPMMQAMAMASNLAPSQSLFSTNQKKSGRSSPHVAPQKQSSYRNKRGTARRRTVRHNGSASTRCRRSKVPSSLHRRASPNPDSFRSVLQQQQRKAANSPTRYQPPMQPATLKTNDDNDDIEQWLKETIGPFNDDPTTDIRTEVRDSIQKARSEIEKGMKVLEDAKPRDASQFDCDILNDDELFDKLRSDENNIYLGDLEGELPEGLWNDHASSSQATTSSNDDDLSSANRHSRLSSVETLMTSDDSLNENEMSALSSSNPQLARMMDQIQADILLKEELVTQLEKSETEYGQLRKQFEKKLYSLREEILNLKREREQAQITLQQQMQQHQQQLQKQQNRRSSLSGINSNNGNTRDHQQLHDVRHAYETKMKNLLSQLSDLRRKYSQTSSAIQSSRNQNESMLRALRVNVESLKLEKRRMVKRMKDEAERVKEQMMAHEREIQQLRRKQTRHMESKHRMERETKQLQRTLQKRNDESTVTNERLKQLVNILKKAVCDGGILDDKLISKCATFLNLGHLKASSLARQQRRSASSTTKMKSSYNKIPLDIRVTKKKNLLDQALLQFIQGKQAILEMKQLMVKRDGLSGEKSEIMMERADLLQGNSEATDTLDIAVQQCMDERLETIGAEINYINGRITDLQNDAAHGVLSYDEPDLHNNEIAGDVEDELMMDLEEQSMTSSLANRIEKRVTFADEVMGHVPVTAATIQQNGTKNALDSSSGWHDIDYLEEKYSLPRGSDPDTAHDMAMQLLQSLNGDESNKIMESLIDDVVALRLGEYGRQTTVRQLEKTVQDLRCTLFIMRKAANSSTAENEKKIRILENVRRSSISSIGDASTSSTSSAILPPRRISISDNFANDDDDSAIDLRADEHQNHSTTIFDKIYNDGIRGAIMSPTWNEYHSHDGKEKKDITYSSNGDGSVTSDLQHQRRSSNTTSITDSPLLTPTLTATTTTTASNAANTANNVGPMRPSVSPLAKRRDSMSSPEQFLQQMLQSNMVNSGYAKDNVSQSSAEFGRYHADRESSTSSISSRHLRRSSLQSLQSDTLSWSSHGSSQKLHQQQSLPPPLPLKDMPQQHHPQYYPNSPQSQQPHQLQSPAMSSSIANRRRAQSLQLNQHPTKTGRRRSLLRELTMGVNIRDANNYGVAGEFSAAGCHQPSPLQQQFRCSSSPHEEQQQHQQQQQQSYIPMPQVQYSIQHYHQQQLQQQDRPASAFAMAPRNKYQSMMDSPKARSQTPTTGGSIFDRLATAHTQASQAKRSPSSMGYRHSSGSFEELQRRWEYEQSAQ</sequence>
<evidence type="ECO:0000313" key="15">
    <source>
        <dbReference type="EMBL" id="ORZ24541.1"/>
    </source>
</evidence>
<keyword evidence="10" id="KW-0206">Cytoskeleton</keyword>
<dbReference type="GO" id="GO:0003777">
    <property type="term" value="F:microtubule motor activity"/>
    <property type="evidence" value="ECO:0007669"/>
    <property type="project" value="InterPro"/>
</dbReference>
<feature type="region of interest" description="Disordered" evidence="13">
    <location>
        <begin position="874"/>
        <end position="911"/>
    </location>
</feature>
<feature type="compositionally biased region" description="Polar residues" evidence="13">
    <location>
        <begin position="1646"/>
        <end position="1667"/>
    </location>
</feature>
<keyword evidence="5" id="KW-0677">Repeat</keyword>
<evidence type="ECO:0000256" key="13">
    <source>
        <dbReference type="SAM" id="MobiDB-lite"/>
    </source>
</evidence>
<evidence type="ECO:0000313" key="16">
    <source>
        <dbReference type="Proteomes" id="UP000193560"/>
    </source>
</evidence>
<comment type="similarity">
    <text evidence="11">Belongs to the TRAFAC class myosin-kinesin ATPase superfamily. Kinesin family.</text>
</comment>
<dbReference type="InterPro" id="IPR019821">
    <property type="entry name" value="Kinesin_motor_CS"/>
</dbReference>
<protein>
    <recommendedName>
        <fullName evidence="14">Kinesin motor domain-containing protein</fullName>
    </recommendedName>
</protein>
<feature type="region of interest" description="Disordered" evidence="13">
    <location>
        <begin position="759"/>
        <end position="788"/>
    </location>
</feature>
<keyword evidence="9 11" id="KW-0505">Motor protein</keyword>
<keyword evidence="3" id="KW-0853">WD repeat</keyword>
<evidence type="ECO:0000256" key="12">
    <source>
        <dbReference type="SAM" id="Coils"/>
    </source>
</evidence>
<reference evidence="15 16" key="1">
    <citation type="submission" date="2016-07" db="EMBL/GenBank/DDBJ databases">
        <title>Pervasive Adenine N6-methylation of Active Genes in Fungi.</title>
        <authorList>
            <consortium name="DOE Joint Genome Institute"/>
            <person name="Mondo S.J."/>
            <person name="Dannebaum R.O."/>
            <person name="Kuo R.C."/>
            <person name="Labutti K."/>
            <person name="Haridas S."/>
            <person name="Kuo A."/>
            <person name="Salamov A."/>
            <person name="Ahrendt S.R."/>
            <person name="Lipzen A."/>
            <person name="Sullivan W."/>
            <person name="Andreopoulos W.B."/>
            <person name="Clum A."/>
            <person name="Lindquist E."/>
            <person name="Daum C."/>
            <person name="Ramamoorthy G.K."/>
            <person name="Gryganskyi A."/>
            <person name="Culley D."/>
            <person name="Magnuson J.K."/>
            <person name="James T.Y."/>
            <person name="O'Malley M.A."/>
            <person name="Stajich J.E."/>
            <person name="Spatafora J.W."/>
            <person name="Visel A."/>
            <person name="Grigoriev I.V."/>
        </authorList>
    </citation>
    <scope>NUCLEOTIDE SEQUENCE [LARGE SCALE GENOMIC DNA]</scope>
    <source>
        <strain evidence="15 16">NRRL 1336</strain>
    </source>
</reference>
<evidence type="ECO:0000256" key="3">
    <source>
        <dbReference type="ARBA" id="ARBA00022574"/>
    </source>
</evidence>
<feature type="region of interest" description="Disordered" evidence="13">
    <location>
        <begin position="1565"/>
        <end position="1672"/>
    </location>
</feature>
<evidence type="ECO:0000256" key="6">
    <source>
        <dbReference type="ARBA" id="ARBA00022741"/>
    </source>
</evidence>
<dbReference type="STRING" id="90262.A0A1X2J0N1"/>
<dbReference type="GO" id="GO:0007052">
    <property type="term" value="P:mitotic spindle organization"/>
    <property type="evidence" value="ECO:0007669"/>
    <property type="project" value="TreeGrafter"/>
</dbReference>
<feature type="region of interest" description="Disordered" evidence="13">
    <location>
        <begin position="481"/>
        <end position="501"/>
    </location>
</feature>
<dbReference type="SMART" id="SM00129">
    <property type="entry name" value="KISc"/>
    <property type="match status" value="1"/>
</dbReference>
<dbReference type="CDD" id="cd01372">
    <property type="entry name" value="KISc_KIF4"/>
    <property type="match status" value="1"/>
</dbReference>
<organism evidence="15 16">
    <name type="scientific">Absidia repens</name>
    <dbReference type="NCBI Taxonomy" id="90262"/>
    <lineage>
        <taxon>Eukaryota</taxon>
        <taxon>Fungi</taxon>
        <taxon>Fungi incertae sedis</taxon>
        <taxon>Mucoromycota</taxon>
        <taxon>Mucoromycotina</taxon>
        <taxon>Mucoromycetes</taxon>
        <taxon>Mucorales</taxon>
        <taxon>Cunninghamellaceae</taxon>
        <taxon>Absidia</taxon>
    </lineage>
</organism>
<dbReference type="InterPro" id="IPR036961">
    <property type="entry name" value="Kinesin_motor_dom_sf"/>
</dbReference>
<dbReference type="Pfam" id="PF25764">
    <property type="entry name" value="KIF21A_4th"/>
    <property type="match status" value="1"/>
</dbReference>
<dbReference type="PANTHER" id="PTHR47969:SF15">
    <property type="entry name" value="CHROMOSOME-ASSOCIATED KINESIN KIF4A-RELATED"/>
    <property type="match status" value="1"/>
</dbReference>
<dbReference type="PRINTS" id="PR00380">
    <property type="entry name" value="KINESINHEAVY"/>
</dbReference>
<dbReference type="GO" id="GO:0005875">
    <property type="term" value="C:microtubule associated complex"/>
    <property type="evidence" value="ECO:0007669"/>
    <property type="project" value="TreeGrafter"/>
</dbReference>
<feature type="region of interest" description="Disordered" evidence="13">
    <location>
        <begin position="1770"/>
        <end position="1833"/>
    </location>
</feature>
<proteinExistence type="inferred from homology"/>
<comment type="caution">
    <text evidence="15">The sequence shown here is derived from an EMBL/GenBank/DDBJ whole genome shotgun (WGS) entry which is preliminary data.</text>
</comment>
<feature type="region of interest" description="Disordered" evidence="13">
    <location>
        <begin position="1704"/>
        <end position="1732"/>
    </location>
</feature>
<dbReference type="Gene3D" id="3.40.850.10">
    <property type="entry name" value="Kinesin motor domain"/>
    <property type="match status" value="1"/>
</dbReference>
<keyword evidence="8 12" id="KW-0175">Coiled coil</keyword>
<feature type="region of interest" description="Disordered" evidence="13">
    <location>
        <begin position="998"/>
        <end position="1030"/>
    </location>
</feature>
<feature type="compositionally biased region" description="Polar residues" evidence="13">
    <location>
        <begin position="1796"/>
        <end position="1809"/>
    </location>
</feature>
<dbReference type="OrthoDB" id="3176171at2759"/>
<dbReference type="Proteomes" id="UP000193560">
    <property type="component" value="Unassembled WGS sequence"/>
</dbReference>
<dbReference type="EMBL" id="MCGE01000002">
    <property type="protein sequence ID" value="ORZ24541.1"/>
    <property type="molecule type" value="Genomic_DNA"/>
</dbReference>
<accession>A0A1X2J0N1</accession>
<feature type="compositionally biased region" description="Polar residues" evidence="13">
    <location>
        <begin position="634"/>
        <end position="655"/>
    </location>
</feature>
<feature type="compositionally biased region" description="Polar residues" evidence="13">
    <location>
        <begin position="481"/>
        <end position="500"/>
    </location>
</feature>